<dbReference type="Proteomes" id="UP001055453">
    <property type="component" value="Chromosome"/>
</dbReference>
<accession>A0ABM7Z8Q6</accession>
<dbReference type="EMBL" id="AP025732">
    <property type="protein sequence ID" value="BDI19586.1"/>
    <property type="molecule type" value="Genomic_DNA"/>
</dbReference>
<gene>
    <name evidence="1" type="ORF">ANSO36C_53880</name>
</gene>
<reference evidence="1" key="1">
    <citation type="submission" date="2022-04" db="EMBL/GenBank/DDBJ databases">
        <title>Complete genome sequence of a cyanobacterium, Nostoc sp. SO-36, isolated in Antarctica.</title>
        <authorList>
            <person name="Kanesaki Y."/>
            <person name="Effendi D."/>
            <person name="Sakamoto T."/>
            <person name="Ohtani S."/>
            <person name="Awai K."/>
        </authorList>
    </citation>
    <scope>NUCLEOTIDE SEQUENCE</scope>
    <source>
        <strain evidence="1">SO-36</strain>
    </source>
</reference>
<name>A0ABM7Z8Q6_NOSCO</name>
<dbReference type="RefSeq" id="WP_251957122.1">
    <property type="nucleotide sequence ID" value="NZ_AP025732.1"/>
</dbReference>
<evidence type="ECO:0000313" key="1">
    <source>
        <dbReference type="EMBL" id="BDI19586.1"/>
    </source>
</evidence>
<organism evidence="1 2">
    <name type="scientific">Nostoc cf. commune SO-36</name>
    <dbReference type="NCBI Taxonomy" id="449208"/>
    <lineage>
        <taxon>Bacteria</taxon>
        <taxon>Bacillati</taxon>
        <taxon>Cyanobacteriota</taxon>
        <taxon>Cyanophyceae</taxon>
        <taxon>Nostocales</taxon>
        <taxon>Nostocaceae</taxon>
        <taxon>Nostoc</taxon>
    </lineage>
</organism>
<protein>
    <submittedName>
        <fullName evidence="1">Uncharacterized protein</fullName>
    </submittedName>
</protein>
<keyword evidence="2" id="KW-1185">Reference proteome</keyword>
<evidence type="ECO:0000313" key="2">
    <source>
        <dbReference type="Proteomes" id="UP001055453"/>
    </source>
</evidence>
<proteinExistence type="predicted"/>
<sequence>MNSKTRFLTFVTATLAISSVTVSTVIAKAKLTNQSKLFINGIGAVQVGMTVRQAEKAAGIQLVGDSPNNNCYYVKPQNEPKNLSFMVTGGRISRVDVRQNNQITTLKGAKIGDTEAQIKSLYPGQIQVTPHKYVQNGHYLTFIPKDRADRNYRVVFETDGKLVTEFRAGKLPEVKYVEGCS</sequence>